<dbReference type="PROSITE" id="PS50162">
    <property type="entry name" value="RECA_2"/>
    <property type="match status" value="1"/>
</dbReference>
<comment type="similarity">
    <text evidence="2">Belongs to the RecA family. RAD51 subfamily.</text>
</comment>
<dbReference type="InterPro" id="IPR020588">
    <property type="entry name" value="RecA_ATP-bd"/>
</dbReference>
<evidence type="ECO:0000256" key="8">
    <source>
        <dbReference type="ARBA" id="ARBA00023204"/>
    </source>
</evidence>
<dbReference type="Pfam" id="PF08423">
    <property type="entry name" value="Rad51"/>
    <property type="match status" value="1"/>
</dbReference>
<keyword evidence="11" id="KW-1185">Reference proteome</keyword>
<organism evidence="11 12">
    <name type="scientific">Aplysia californica</name>
    <name type="common">California sea hare</name>
    <dbReference type="NCBI Taxonomy" id="6500"/>
    <lineage>
        <taxon>Eukaryota</taxon>
        <taxon>Metazoa</taxon>
        <taxon>Spiralia</taxon>
        <taxon>Lophotrochozoa</taxon>
        <taxon>Mollusca</taxon>
        <taxon>Gastropoda</taxon>
        <taxon>Heterobranchia</taxon>
        <taxon>Euthyneura</taxon>
        <taxon>Tectipleura</taxon>
        <taxon>Aplysiida</taxon>
        <taxon>Aplysioidea</taxon>
        <taxon>Aplysiidae</taxon>
        <taxon>Aplysia</taxon>
    </lineage>
</organism>
<evidence type="ECO:0000313" key="12">
    <source>
        <dbReference type="RefSeq" id="XP_012937295.1"/>
    </source>
</evidence>
<proteinExistence type="inferred from homology"/>
<keyword evidence="4" id="KW-0227">DNA damage</keyword>
<evidence type="ECO:0000256" key="5">
    <source>
        <dbReference type="ARBA" id="ARBA00022840"/>
    </source>
</evidence>
<accession>A0ABM0ZYQ8</accession>
<reference evidence="12" key="1">
    <citation type="submission" date="2025-08" db="UniProtKB">
        <authorList>
            <consortium name="RefSeq"/>
        </authorList>
    </citation>
    <scope>IDENTIFICATION</scope>
</reference>
<dbReference type="InterPro" id="IPR027417">
    <property type="entry name" value="P-loop_NTPase"/>
</dbReference>
<keyword evidence="7" id="KW-0233">DNA recombination</keyword>
<dbReference type="GeneID" id="101863430"/>
<keyword evidence="9" id="KW-0539">Nucleus</keyword>
<feature type="domain" description="RecA family profile 1" evidence="10">
    <location>
        <begin position="77"/>
        <end position="253"/>
    </location>
</feature>
<keyword evidence="3" id="KW-0547">Nucleotide-binding</keyword>
<keyword evidence="8" id="KW-0234">DNA repair</keyword>
<dbReference type="RefSeq" id="XP_012937295.1">
    <property type="nucleotide sequence ID" value="XM_013081841.2"/>
</dbReference>
<dbReference type="InterPro" id="IPR051988">
    <property type="entry name" value="HRR_RAD51_Paralog"/>
</dbReference>
<dbReference type="InterPro" id="IPR047323">
    <property type="entry name" value="Rad51D_C"/>
</dbReference>
<comment type="subcellular location">
    <subcellularLocation>
        <location evidence="1">Nucleus</location>
    </subcellularLocation>
</comment>
<sequence length="313" mass="33672">MALLPGLCTALTQETWQKLQDASIKTVTDFISKDPELLSQRLHLPYKDLCSIQRVLLAEHAAYPVSAALLYNGALTTFATLSTGYDRLDDLLDGGLYTGEVTEFAGDCAAGKTTICHAASATTISTDGQSVLYIDTVCSLSPQSIAECLLKTHTDTCPDEQTLHSCLKKMRSVQAFDVWELFAVLKDLASKLAEGSSDTRDLKLIIVDSLVPVIYSVAGGVQQAQGYLSEIGLRLKQLAVTFSLAVVVTNNLVSDFGGSGRIAALGKLWSHLLHTRVILERCEDPTVLSGTRTALLVKSCRQKSPSSVVFSLG</sequence>
<evidence type="ECO:0000256" key="4">
    <source>
        <dbReference type="ARBA" id="ARBA00022763"/>
    </source>
</evidence>
<evidence type="ECO:0000256" key="2">
    <source>
        <dbReference type="ARBA" id="ARBA00007095"/>
    </source>
</evidence>
<evidence type="ECO:0000256" key="7">
    <source>
        <dbReference type="ARBA" id="ARBA00023172"/>
    </source>
</evidence>
<dbReference type="SUPFAM" id="SSF52540">
    <property type="entry name" value="P-loop containing nucleoside triphosphate hydrolases"/>
    <property type="match status" value="1"/>
</dbReference>
<evidence type="ECO:0000256" key="3">
    <source>
        <dbReference type="ARBA" id="ARBA00022741"/>
    </source>
</evidence>
<gene>
    <name evidence="12" type="primary">LOC101863430</name>
</gene>
<evidence type="ECO:0000256" key="1">
    <source>
        <dbReference type="ARBA" id="ARBA00004123"/>
    </source>
</evidence>
<dbReference type="Proteomes" id="UP000694888">
    <property type="component" value="Unplaced"/>
</dbReference>
<dbReference type="PANTHER" id="PTHR46457:SF1">
    <property type="entry name" value="DNA REPAIR PROTEIN RAD51 HOMOLOG 4"/>
    <property type="match status" value="1"/>
</dbReference>
<keyword evidence="5" id="KW-0067">ATP-binding</keyword>
<keyword evidence="6" id="KW-0238">DNA-binding</keyword>
<evidence type="ECO:0000313" key="11">
    <source>
        <dbReference type="Proteomes" id="UP000694888"/>
    </source>
</evidence>
<evidence type="ECO:0000256" key="9">
    <source>
        <dbReference type="ARBA" id="ARBA00023242"/>
    </source>
</evidence>
<protein>
    <submittedName>
        <fullName evidence="12">DNA repair protein RAD51 homolog 4</fullName>
    </submittedName>
</protein>
<dbReference type="PANTHER" id="PTHR46457">
    <property type="entry name" value="DNA REPAIR PROTEIN RAD51 HOMOLOG 4"/>
    <property type="match status" value="1"/>
</dbReference>
<dbReference type="CDD" id="cd19489">
    <property type="entry name" value="Rad51D"/>
    <property type="match status" value="1"/>
</dbReference>
<evidence type="ECO:0000256" key="6">
    <source>
        <dbReference type="ARBA" id="ARBA00023125"/>
    </source>
</evidence>
<name>A0ABM0ZYQ8_APLCA</name>
<evidence type="ECO:0000259" key="10">
    <source>
        <dbReference type="PROSITE" id="PS50162"/>
    </source>
</evidence>
<dbReference type="Pfam" id="PF21794">
    <property type="entry name" value="RAD51D_N"/>
    <property type="match status" value="1"/>
</dbReference>
<dbReference type="InterPro" id="IPR013632">
    <property type="entry name" value="Rad51_C"/>
</dbReference>
<dbReference type="InterPro" id="IPR048943">
    <property type="entry name" value="RAD51D_N"/>
</dbReference>
<dbReference type="Gene3D" id="3.40.50.300">
    <property type="entry name" value="P-loop containing nucleotide triphosphate hydrolases"/>
    <property type="match status" value="1"/>
</dbReference>